<dbReference type="AlphaFoldDB" id="A0A841RFQ1"/>
<gene>
    <name evidence="1" type="ORF">HNR50_003501</name>
</gene>
<keyword evidence="2" id="KW-1185">Reference proteome</keyword>
<sequence>MKKKALLIIDGNNTEEETEQIQQKLKDMARWLDIRLLVRSEDISLDKQADSFFSSPSSAELHEKDWSLIGENEEHLFFILYVDMDYEWDHSLEELWRERIEDYICSSELGEEAVWKLFCGNDHSRKRIYITPVRKDNLNAIKSTFRIFLNKQMDNIREKDKRDVELRYYLTARKLLYKSGDSSERLIPACSNIYKLADSLKKERLYISSEVLALLPDNLRNNLKETKEEGDLYSYSFNLLT</sequence>
<comment type="caution">
    <text evidence="1">The sequence shown here is derived from an EMBL/GenBank/DDBJ whole genome shotgun (WGS) entry which is preliminary data.</text>
</comment>
<dbReference type="RefSeq" id="WP_184748057.1">
    <property type="nucleotide sequence ID" value="NZ_JACHGJ010000008.1"/>
</dbReference>
<organism evidence="1 2">
    <name type="scientific">Spirochaeta isovalerica</name>
    <dbReference type="NCBI Taxonomy" id="150"/>
    <lineage>
        <taxon>Bacteria</taxon>
        <taxon>Pseudomonadati</taxon>
        <taxon>Spirochaetota</taxon>
        <taxon>Spirochaetia</taxon>
        <taxon>Spirochaetales</taxon>
        <taxon>Spirochaetaceae</taxon>
        <taxon>Spirochaeta</taxon>
    </lineage>
</organism>
<accession>A0A841RFQ1</accession>
<dbReference type="EMBL" id="JACHGJ010000008">
    <property type="protein sequence ID" value="MBB6481820.1"/>
    <property type="molecule type" value="Genomic_DNA"/>
</dbReference>
<dbReference type="Proteomes" id="UP000587760">
    <property type="component" value="Unassembled WGS sequence"/>
</dbReference>
<proteinExistence type="predicted"/>
<name>A0A841RFQ1_9SPIO</name>
<evidence type="ECO:0000313" key="1">
    <source>
        <dbReference type="EMBL" id="MBB6481820.1"/>
    </source>
</evidence>
<evidence type="ECO:0000313" key="2">
    <source>
        <dbReference type="Proteomes" id="UP000587760"/>
    </source>
</evidence>
<protein>
    <submittedName>
        <fullName evidence="1">Uncharacterized protein</fullName>
    </submittedName>
</protein>
<reference evidence="1 2" key="1">
    <citation type="submission" date="2020-08" db="EMBL/GenBank/DDBJ databases">
        <title>Genomic Encyclopedia of Type Strains, Phase IV (KMG-IV): sequencing the most valuable type-strain genomes for metagenomic binning, comparative biology and taxonomic classification.</title>
        <authorList>
            <person name="Goeker M."/>
        </authorList>
    </citation>
    <scope>NUCLEOTIDE SEQUENCE [LARGE SCALE GENOMIC DNA]</scope>
    <source>
        <strain evidence="1 2">DSM 2461</strain>
    </source>
</reference>